<comment type="caution">
    <text evidence="1">The sequence shown here is derived from an EMBL/GenBank/DDBJ whole genome shotgun (WGS) entry which is preliminary data.</text>
</comment>
<proteinExistence type="predicted"/>
<sequence>MGGLHISLNFLKSLGNVFDHLIYWRLGFKTRTGNGLDYDDDYSHKESLKGRDTKDSRDEDILLAALKSFNLFSDEACDDLQYIAIKEIENYLLGEVEQLHSREVHCSRTKTGQVPRSSTQKEADLVQVLISEIQCPPSIGTADLGETAMLIIDGQAMAYFIGKPPKAATFGDLADVFTGAVLQGGMLFKQTDVVFDRNYEKSIKKVNKDMTWSSISGDLTFD</sequence>
<dbReference type="EMBL" id="JAXCGZ010009773">
    <property type="protein sequence ID" value="KAK7076223.1"/>
    <property type="molecule type" value="Genomic_DNA"/>
</dbReference>
<protein>
    <submittedName>
        <fullName evidence="1">Uncharacterized protein</fullName>
    </submittedName>
</protein>
<name>A0AAN9A652_HALRR</name>
<gene>
    <name evidence="1" type="ORF">SK128_005352</name>
</gene>
<keyword evidence="2" id="KW-1185">Reference proteome</keyword>
<dbReference type="AlphaFoldDB" id="A0AAN9A652"/>
<dbReference type="Proteomes" id="UP001381693">
    <property type="component" value="Unassembled WGS sequence"/>
</dbReference>
<organism evidence="1 2">
    <name type="scientific">Halocaridina rubra</name>
    <name type="common">Hawaiian red shrimp</name>
    <dbReference type="NCBI Taxonomy" id="373956"/>
    <lineage>
        <taxon>Eukaryota</taxon>
        <taxon>Metazoa</taxon>
        <taxon>Ecdysozoa</taxon>
        <taxon>Arthropoda</taxon>
        <taxon>Crustacea</taxon>
        <taxon>Multicrustacea</taxon>
        <taxon>Malacostraca</taxon>
        <taxon>Eumalacostraca</taxon>
        <taxon>Eucarida</taxon>
        <taxon>Decapoda</taxon>
        <taxon>Pleocyemata</taxon>
        <taxon>Caridea</taxon>
        <taxon>Atyoidea</taxon>
        <taxon>Atyidae</taxon>
        <taxon>Halocaridina</taxon>
    </lineage>
</organism>
<evidence type="ECO:0000313" key="1">
    <source>
        <dbReference type="EMBL" id="KAK7076223.1"/>
    </source>
</evidence>
<reference evidence="1 2" key="1">
    <citation type="submission" date="2023-11" db="EMBL/GenBank/DDBJ databases">
        <title>Halocaridina rubra genome assembly.</title>
        <authorList>
            <person name="Smith C."/>
        </authorList>
    </citation>
    <scope>NUCLEOTIDE SEQUENCE [LARGE SCALE GENOMIC DNA]</scope>
    <source>
        <strain evidence="1">EP-1</strain>
        <tissue evidence="1">Whole</tissue>
    </source>
</reference>
<accession>A0AAN9A652</accession>
<evidence type="ECO:0000313" key="2">
    <source>
        <dbReference type="Proteomes" id="UP001381693"/>
    </source>
</evidence>